<feature type="transmembrane region" description="Helical" evidence="2">
    <location>
        <begin position="109"/>
        <end position="127"/>
    </location>
</feature>
<feature type="transmembrane region" description="Helical" evidence="2">
    <location>
        <begin position="234"/>
        <end position="252"/>
    </location>
</feature>
<evidence type="ECO:0000256" key="1">
    <source>
        <dbReference type="SAM" id="MobiDB-lite"/>
    </source>
</evidence>
<keyword evidence="2" id="KW-0472">Membrane</keyword>
<protein>
    <submittedName>
        <fullName evidence="4">Acyltransferase</fullName>
        <ecNumber evidence="4">2.3.-.-</ecNumber>
    </submittedName>
</protein>
<feature type="transmembrane region" description="Helical" evidence="2">
    <location>
        <begin position="272"/>
        <end position="289"/>
    </location>
</feature>
<dbReference type="EMBL" id="JAUCGR010000003">
    <property type="protein sequence ID" value="MDM7832009.1"/>
    <property type="molecule type" value="Genomic_DNA"/>
</dbReference>
<accession>A0ABT7SAM8</accession>
<evidence type="ECO:0000259" key="3">
    <source>
        <dbReference type="Pfam" id="PF01757"/>
    </source>
</evidence>
<proteinExistence type="predicted"/>
<dbReference type="EC" id="2.3.-.-" evidence="4"/>
<feature type="region of interest" description="Disordered" evidence="1">
    <location>
        <begin position="1"/>
        <end position="25"/>
    </location>
</feature>
<organism evidence="4 5">
    <name type="scientific">Cellulomonas edaphi</name>
    <dbReference type="NCBI Taxonomy" id="3053468"/>
    <lineage>
        <taxon>Bacteria</taxon>
        <taxon>Bacillati</taxon>
        <taxon>Actinomycetota</taxon>
        <taxon>Actinomycetes</taxon>
        <taxon>Micrococcales</taxon>
        <taxon>Cellulomonadaceae</taxon>
        <taxon>Cellulomonas</taxon>
    </lineage>
</organism>
<dbReference type="Pfam" id="PF01757">
    <property type="entry name" value="Acyl_transf_3"/>
    <property type="match status" value="1"/>
</dbReference>
<dbReference type="InterPro" id="IPR050879">
    <property type="entry name" value="Acyltransferase_3"/>
</dbReference>
<keyword evidence="2" id="KW-0812">Transmembrane</keyword>
<keyword evidence="4" id="KW-0808">Transferase</keyword>
<feature type="transmembrane region" description="Helical" evidence="2">
    <location>
        <begin position="296"/>
        <end position="316"/>
    </location>
</feature>
<sequence>MPATAQLTGSVLEPATATPRSSPSRPRYAVLDALRFVAAAAVVAYHLTAFGSLAWGQPATEHFPTLHRFTAYGVFGVPLFFVISGFVILMSASARDVPAFVASRVGRLFPAYWVAVIATGVLLVVLWPEGKAIGTSRVLANLTMLQSAFGAGQVDGVYWTLWAELRFYVLVAVLLAVGMTAQRLYLVVYAWPALAYLCLREDFGIGATVLVAEQAPYFAGGMALYLVSRDRRALVAWGGVALNLVLAATVVGQATSASMTRHTQVRPGEMGGVLAVAICFALVALAVLTPLRRVRWAALTGLGALTYPLYLLHQYWAFWVVAHVREAVPAVVALAVAVGVSLAMAFAVHRWVERPWSPRLRRRVEAELRRAGRGPDDGHPGRGAPAAA</sequence>
<feature type="transmembrane region" description="Helical" evidence="2">
    <location>
        <begin position="328"/>
        <end position="352"/>
    </location>
</feature>
<dbReference type="RefSeq" id="WP_289447462.1">
    <property type="nucleotide sequence ID" value="NZ_JAUCGR010000003.1"/>
</dbReference>
<evidence type="ECO:0000256" key="2">
    <source>
        <dbReference type="SAM" id="Phobius"/>
    </source>
</evidence>
<evidence type="ECO:0000313" key="4">
    <source>
        <dbReference type="EMBL" id="MDM7832009.1"/>
    </source>
</evidence>
<evidence type="ECO:0000313" key="5">
    <source>
        <dbReference type="Proteomes" id="UP001321453"/>
    </source>
</evidence>
<feature type="transmembrane region" description="Helical" evidence="2">
    <location>
        <begin position="203"/>
        <end position="227"/>
    </location>
</feature>
<dbReference type="PANTHER" id="PTHR23028">
    <property type="entry name" value="ACETYLTRANSFERASE"/>
    <property type="match status" value="1"/>
</dbReference>
<feature type="transmembrane region" description="Helical" evidence="2">
    <location>
        <begin position="167"/>
        <end position="191"/>
    </location>
</feature>
<keyword evidence="2" id="KW-1133">Transmembrane helix</keyword>
<keyword evidence="5" id="KW-1185">Reference proteome</keyword>
<name>A0ABT7SAM8_9CELL</name>
<comment type="caution">
    <text evidence="4">The sequence shown here is derived from an EMBL/GenBank/DDBJ whole genome shotgun (WGS) entry which is preliminary data.</text>
</comment>
<dbReference type="PANTHER" id="PTHR23028:SF53">
    <property type="entry name" value="ACYL_TRANSF_3 DOMAIN-CONTAINING PROTEIN"/>
    <property type="match status" value="1"/>
</dbReference>
<keyword evidence="4" id="KW-0012">Acyltransferase</keyword>
<dbReference type="GO" id="GO:0016746">
    <property type="term" value="F:acyltransferase activity"/>
    <property type="evidence" value="ECO:0007669"/>
    <property type="project" value="UniProtKB-KW"/>
</dbReference>
<feature type="transmembrane region" description="Helical" evidence="2">
    <location>
        <begin position="33"/>
        <end position="57"/>
    </location>
</feature>
<gene>
    <name evidence="4" type="ORF">QRT05_11750</name>
</gene>
<dbReference type="InterPro" id="IPR002656">
    <property type="entry name" value="Acyl_transf_3_dom"/>
</dbReference>
<dbReference type="Proteomes" id="UP001321453">
    <property type="component" value="Unassembled WGS sequence"/>
</dbReference>
<feature type="domain" description="Acyltransferase 3" evidence="3">
    <location>
        <begin position="31"/>
        <end position="345"/>
    </location>
</feature>
<reference evidence="4 5" key="1">
    <citation type="submission" date="2023-06" db="EMBL/GenBank/DDBJ databases">
        <title>Cellulomonas sp. MW9 Whole genome sequence.</title>
        <authorList>
            <person name="Park S."/>
        </authorList>
    </citation>
    <scope>NUCLEOTIDE SEQUENCE [LARGE SCALE GENOMIC DNA]</scope>
    <source>
        <strain evidence="4 5">MW9</strain>
    </source>
</reference>
<feature type="transmembrane region" description="Helical" evidence="2">
    <location>
        <begin position="69"/>
        <end position="89"/>
    </location>
</feature>